<evidence type="ECO:0000313" key="9">
    <source>
        <dbReference type="EMBL" id="GHO48390.1"/>
    </source>
</evidence>
<comment type="caution">
    <text evidence="9">The sequence shown here is derived from an EMBL/GenBank/DDBJ whole genome shotgun (WGS) entry which is preliminary data.</text>
</comment>
<dbReference type="GO" id="GO:0005886">
    <property type="term" value="C:plasma membrane"/>
    <property type="evidence" value="ECO:0007669"/>
    <property type="project" value="UniProtKB-SubCell"/>
</dbReference>
<evidence type="ECO:0000259" key="8">
    <source>
        <dbReference type="PROSITE" id="PS50928"/>
    </source>
</evidence>
<feature type="domain" description="ABC transmembrane type-1" evidence="8">
    <location>
        <begin position="82"/>
        <end position="273"/>
    </location>
</feature>
<dbReference type="PANTHER" id="PTHR43744:SF12">
    <property type="entry name" value="ABC TRANSPORTER PERMEASE PROTEIN MG189-RELATED"/>
    <property type="match status" value="1"/>
</dbReference>
<feature type="transmembrane region" description="Helical" evidence="7">
    <location>
        <begin position="21"/>
        <end position="47"/>
    </location>
</feature>
<feature type="transmembrane region" description="Helical" evidence="7">
    <location>
        <begin position="207"/>
        <end position="229"/>
    </location>
</feature>
<keyword evidence="4 7" id="KW-0812">Transmembrane</keyword>
<dbReference type="PANTHER" id="PTHR43744">
    <property type="entry name" value="ABC TRANSPORTER PERMEASE PROTEIN MG189-RELATED-RELATED"/>
    <property type="match status" value="1"/>
</dbReference>
<dbReference type="EMBL" id="BNJF01000004">
    <property type="protein sequence ID" value="GHO48390.1"/>
    <property type="molecule type" value="Genomic_DNA"/>
</dbReference>
<accession>A0A8J3I7Q7</accession>
<keyword evidence="10" id="KW-1185">Reference proteome</keyword>
<dbReference type="CDD" id="cd06261">
    <property type="entry name" value="TM_PBP2"/>
    <property type="match status" value="1"/>
</dbReference>
<dbReference type="InterPro" id="IPR000515">
    <property type="entry name" value="MetI-like"/>
</dbReference>
<dbReference type="RefSeq" id="WP_220197607.1">
    <property type="nucleotide sequence ID" value="NZ_BNJF01000004.1"/>
</dbReference>
<evidence type="ECO:0000313" key="10">
    <source>
        <dbReference type="Proteomes" id="UP000612362"/>
    </source>
</evidence>
<reference evidence="9" key="1">
    <citation type="submission" date="2020-10" db="EMBL/GenBank/DDBJ databases">
        <title>Taxonomic study of unclassified bacteria belonging to the class Ktedonobacteria.</title>
        <authorList>
            <person name="Yabe S."/>
            <person name="Wang C.M."/>
            <person name="Zheng Y."/>
            <person name="Sakai Y."/>
            <person name="Cavaletti L."/>
            <person name="Monciardini P."/>
            <person name="Donadio S."/>
        </authorList>
    </citation>
    <scope>NUCLEOTIDE SEQUENCE</scope>
    <source>
        <strain evidence="9">SOSP1-1</strain>
    </source>
</reference>
<organism evidence="9 10">
    <name type="scientific">Ktedonospora formicarum</name>
    <dbReference type="NCBI Taxonomy" id="2778364"/>
    <lineage>
        <taxon>Bacteria</taxon>
        <taxon>Bacillati</taxon>
        <taxon>Chloroflexota</taxon>
        <taxon>Ktedonobacteria</taxon>
        <taxon>Ktedonobacterales</taxon>
        <taxon>Ktedonobacteraceae</taxon>
        <taxon>Ktedonospora</taxon>
    </lineage>
</organism>
<evidence type="ECO:0000256" key="3">
    <source>
        <dbReference type="ARBA" id="ARBA00022475"/>
    </source>
</evidence>
<evidence type="ECO:0000256" key="4">
    <source>
        <dbReference type="ARBA" id="ARBA00022692"/>
    </source>
</evidence>
<dbReference type="GO" id="GO:0055085">
    <property type="term" value="P:transmembrane transport"/>
    <property type="evidence" value="ECO:0007669"/>
    <property type="project" value="InterPro"/>
</dbReference>
<feature type="transmembrane region" description="Helical" evidence="7">
    <location>
        <begin position="81"/>
        <end position="105"/>
    </location>
</feature>
<feature type="transmembrane region" description="Helical" evidence="7">
    <location>
        <begin position="249"/>
        <end position="272"/>
    </location>
</feature>
<evidence type="ECO:0000256" key="6">
    <source>
        <dbReference type="ARBA" id="ARBA00023136"/>
    </source>
</evidence>
<gene>
    <name evidence="9" type="ORF">KSX_65530</name>
</gene>
<protein>
    <submittedName>
        <fullName evidence="9">ABC transporter permease</fullName>
    </submittedName>
</protein>
<comment type="similarity">
    <text evidence="7">Belongs to the binding-protein-dependent transport system permease family.</text>
</comment>
<feature type="transmembrane region" description="Helical" evidence="7">
    <location>
        <begin position="117"/>
        <end position="139"/>
    </location>
</feature>
<feature type="transmembrane region" description="Helical" evidence="7">
    <location>
        <begin position="145"/>
        <end position="169"/>
    </location>
</feature>
<evidence type="ECO:0000256" key="5">
    <source>
        <dbReference type="ARBA" id="ARBA00022989"/>
    </source>
</evidence>
<dbReference type="SUPFAM" id="SSF161098">
    <property type="entry name" value="MetI-like"/>
    <property type="match status" value="1"/>
</dbReference>
<dbReference type="InterPro" id="IPR035906">
    <property type="entry name" value="MetI-like_sf"/>
</dbReference>
<keyword evidence="2 7" id="KW-0813">Transport</keyword>
<evidence type="ECO:0000256" key="1">
    <source>
        <dbReference type="ARBA" id="ARBA00004651"/>
    </source>
</evidence>
<dbReference type="Gene3D" id="1.10.3720.10">
    <property type="entry name" value="MetI-like"/>
    <property type="match status" value="1"/>
</dbReference>
<dbReference type="Pfam" id="PF00528">
    <property type="entry name" value="BPD_transp_1"/>
    <property type="match status" value="1"/>
</dbReference>
<evidence type="ECO:0000256" key="2">
    <source>
        <dbReference type="ARBA" id="ARBA00022448"/>
    </source>
</evidence>
<keyword evidence="5 7" id="KW-1133">Transmembrane helix</keyword>
<sequence>MYSVQQRSIKRGMVYRNLALLAPRYLICGVVAFFVLIPIVTVVIGGFKTNGELNNAPFALPSIWHWENFASILSQTSFWQALANSGITMLATVGLLLLVSCPTSFALSRIPFRGREVVFNIILFGLLFPASMAILPLYITLRNFGLLNTLIGVILPQTAFALPTTILILRNFFRAIPQELEDATYIDGGSTIDFFWRILLPLARPSLAVVSMLVMVASWNNFLLPLLVLNDANLWTMTMGVMQFQGEHSTNLALTLAYITLAMIPAIVFYLFAERHLIAGLTAGAVKG</sequence>
<keyword evidence="6 7" id="KW-0472">Membrane</keyword>
<evidence type="ECO:0000256" key="7">
    <source>
        <dbReference type="RuleBase" id="RU363032"/>
    </source>
</evidence>
<name>A0A8J3I7Q7_9CHLR</name>
<dbReference type="Proteomes" id="UP000612362">
    <property type="component" value="Unassembled WGS sequence"/>
</dbReference>
<comment type="subcellular location">
    <subcellularLocation>
        <location evidence="1 7">Cell membrane</location>
        <topology evidence="1 7">Multi-pass membrane protein</topology>
    </subcellularLocation>
</comment>
<keyword evidence="3" id="KW-1003">Cell membrane</keyword>
<dbReference type="PROSITE" id="PS50928">
    <property type="entry name" value="ABC_TM1"/>
    <property type="match status" value="1"/>
</dbReference>
<dbReference type="AlphaFoldDB" id="A0A8J3I7Q7"/>
<proteinExistence type="inferred from homology"/>